<keyword evidence="1" id="KW-0812">Transmembrane</keyword>
<feature type="transmembrane region" description="Helical" evidence="1">
    <location>
        <begin position="48"/>
        <end position="66"/>
    </location>
</feature>
<sequence>MMFRVHFARAVAYRGISVMKTRQKLPGTCRVANGINQEISESEKLRNFSFAMMQLIFVLYLIGWITDKNGLWISFGAGERIYNISGAGRSGNVVIFYYCLCIARAGTYFLSEKHVVFNRRYEI</sequence>
<organism evidence="2 3">
    <name type="scientific">Erwinia tracheiphila</name>
    <dbReference type="NCBI Taxonomy" id="65700"/>
    <lineage>
        <taxon>Bacteria</taxon>
        <taxon>Pseudomonadati</taxon>
        <taxon>Pseudomonadota</taxon>
        <taxon>Gammaproteobacteria</taxon>
        <taxon>Enterobacterales</taxon>
        <taxon>Erwiniaceae</taxon>
        <taxon>Erwinia</taxon>
    </lineage>
</organism>
<protein>
    <submittedName>
        <fullName evidence="2">Uncharacterized protein</fullName>
    </submittedName>
</protein>
<name>A0A0M2K707_9GAMM</name>
<dbReference type="STRING" id="65700.SY86_06625"/>
<dbReference type="Proteomes" id="UP000033924">
    <property type="component" value="Unassembled WGS sequence"/>
</dbReference>
<evidence type="ECO:0000313" key="3">
    <source>
        <dbReference type="Proteomes" id="UP000033924"/>
    </source>
</evidence>
<keyword evidence="1" id="KW-0472">Membrane</keyword>
<proteinExistence type="predicted"/>
<comment type="caution">
    <text evidence="2">The sequence shown here is derived from an EMBL/GenBank/DDBJ whole genome shotgun (WGS) entry which is preliminary data.</text>
</comment>
<dbReference type="AlphaFoldDB" id="A0A0M2K707"/>
<dbReference type="PATRIC" id="fig|65700.7.peg.1680"/>
<reference evidence="2 3" key="1">
    <citation type="submission" date="2015-01" db="EMBL/GenBank/DDBJ databases">
        <title>Erwinia tracheiphila.</title>
        <authorList>
            <person name="Shapiro L.R."/>
        </authorList>
    </citation>
    <scope>NUCLEOTIDE SEQUENCE [LARGE SCALE GENOMIC DNA]</scope>
    <source>
        <strain evidence="2 3">BuffGH</strain>
    </source>
</reference>
<evidence type="ECO:0000256" key="1">
    <source>
        <dbReference type="SAM" id="Phobius"/>
    </source>
</evidence>
<evidence type="ECO:0000313" key="2">
    <source>
        <dbReference type="EMBL" id="KKF35175.1"/>
    </source>
</evidence>
<keyword evidence="3" id="KW-1185">Reference proteome</keyword>
<gene>
    <name evidence="2" type="ORF">SY86_06625</name>
</gene>
<accession>A0A0M2K707</accession>
<keyword evidence="1" id="KW-1133">Transmembrane helix</keyword>
<dbReference type="EMBL" id="JXNU01000003">
    <property type="protein sequence ID" value="KKF35175.1"/>
    <property type="molecule type" value="Genomic_DNA"/>
</dbReference>